<dbReference type="InterPro" id="IPR007072">
    <property type="entry name" value="RNMT_CmcI"/>
</dbReference>
<organism evidence="1">
    <name type="scientific">viral metagenome</name>
    <dbReference type="NCBI Taxonomy" id="1070528"/>
    <lineage>
        <taxon>unclassified sequences</taxon>
        <taxon>metagenomes</taxon>
        <taxon>organismal metagenomes</taxon>
    </lineage>
</organism>
<accession>A0A6C0HGH8</accession>
<dbReference type="EMBL" id="MN739950">
    <property type="protein sequence ID" value="QHT79564.1"/>
    <property type="molecule type" value="Genomic_DNA"/>
</dbReference>
<dbReference type="Pfam" id="PF04989">
    <property type="entry name" value="RMNT_CmcI"/>
    <property type="match status" value="1"/>
</dbReference>
<name>A0A6C0HGH8_9ZZZZ</name>
<proteinExistence type="predicted"/>
<dbReference type="InterPro" id="IPR029063">
    <property type="entry name" value="SAM-dependent_MTases_sf"/>
</dbReference>
<evidence type="ECO:0008006" key="2">
    <source>
        <dbReference type="Google" id="ProtNLM"/>
    </source>
</evidence>
<dbReference type="SUPFAM" id="SSF53335">
    <property type="entry name" value="S-adenosyl-L-methionine-dependent methyltransferases"/>
    <property type="match status" value="1"/>
</dbReference>
<evidence type="ECO:0000313" key="1">
    <source>
        <dbReference type="EMBL" id="QHT79564.1"/>
    </source>
</evidence>
<sequence>MESLESIFNKYDTDKCASYHNYTRQYNTLLNQFRDKPIKYLEIGVYNGGSVKAFKEAFINSTCVLGLDIDNRCKTYEDAENNLFIEIGDATDSTFIKKITEKYGSFDIILDDGSHVNRDVIKSFELLFPLLNDDGLYIVEDTVCYKSPPFIDLNYENHLQYFFNYTKYLNQWRFDSMSGIKDYSVDPFKIIKKTKNVFEYSIDKIEYGCSYIAIYKKIRTHWI</sequence>
<dbReference type="Gene3D" id="3.40.50.150">
    <property type="entry name" value="Vaccinia Virus protein VP39"/>
    <property type="match status" value="1"/>
</dbReference>
<reference evidence="1" key="1">
    <citation type="journal article" date="2020" name="Nature">
        <title>Giant virus diversity and host interactions through global metagenomics.</title>
        <authorList>
            <person name="Schulz F."/>
            <person name="Roux S."/>
            <person name="Paez-Espino D."/>
            <person name="Jungbluth S."/>
            <person name="Walsh D.A."/>
            <person name="Denef V.J."/>
            <person name="McMahon K.D."/>
            <person name="Konstantinidis K.T."/>
            <person name="Eloe-Fadrosh E.A."/>
            <person name="Kyrpides N.C."/>
            <person name="Woyke T."/>
        </authorList>
    </citation>
    <scope>NUCLEOTIDE SEQUENCE</scope>
    <source>
        <strain evidence="1">GVMAG-M-3300023184-101</strain>
    </source>
</reference>
<protein>
    <recommendedName>
        <fullName evidence="2">Methyltransferase</fullName>
    </recommendedName>
</protein>
<dbReference type="AlphaFoldDB" id="A0A6C0HGH8"/>